<dbReference type="InterPro" id="IPR036291">
    <property type="entry name" value="NAD(P)-bd_dom_sf"/>
</dbReference>
<comment type="similarity">
    <text evidence="1 3">Belongs to the D-isomer specific 2-hydroxyacid dehydrogenase family.</text>
</comment>
<dbReference type="SUPFAM" id="SSF51735">
    <property type="entry name" value="NAD(P)-binding Rossmann-fold domains"/>
    <property type="match status" value="1"/>
</dbReference>
<proteinExistence type="inferred from homology"/>
<keyword evidence="7" id="KW-1185">Reference proteome</keyword>
<dbReference type="InterPro" id="IPR006140">
    <property type="entry name" value="D-isomer_DH_NAD-bd"/>
</dbReference>
<feature type="domain" description="D-isomer specific 2-hydroxyacid dehydrogenase catalytic" evidence="4">
    <location>
        <begin position="10"/>
        <end position="323"/>
    </location>
</feature>
<protein>
    <submittedName>
        <fullName evidence="6">D-glycerate dehydrogenase</fullName>
        <ecNumber evidence="6">1.1.1.-</ecNumber>
    </submittedName>
</protein>
<evidence type="ECO:0000259" key="4">
    <source>
        <dbReference type="Pfam" id="PF00389"/>
    </source>
</evidence>
<dbReference type="CDD" id="cd05301">
    <property type="entry name" value="GDH"/>
    <property type="match status" value="1"/>
</dbReference>
<dbReference type="EC" id="1.1.1.-" evidence="6"/>
<evidence type="ECO:0000259" key="5">
    <source>
        <dbReference type="Pfam" id="PF02826"/>
    </source>
</evidence>
<dbReference type="InterPro" id="IPR006139">
    <property type="entry name" value="D-isomer_2_OHA_DH_cat_dom"/>
</dbReference>
<gene>
    <name evidence="6" type="ORF">Q5761_00985</name>
</gene>
<feature type="domain" description="D-isomer specific 2-hydroxyacid dehydrogenase NAD-binding" evidence="5">
    <location>
        <begin position="114"/>
        <end position="292"/>
    </location>
</feature>
<dbReference type="Pfam" id="PF02826">
    <property type="entry name" value="2-Hacid_dh_C"/>
    <property type="match status" value="1"/>
</dbReference>
<dbReference type="EMBL" id="CP132508">
    <property type="protein sequence ID" value="WPD19278.1"/>
    <property type="molecule type" value="Genomic_DNA"/>
</dbReference>
<dbReference type="SUPFAM" id="SSF52283">
    <property type="entry name" value="Formate/glycerate dehydrogenase catalytic domain-like"/>
    <property type="match status" value="1"/>
</dbReference>
<dbReference type="PROSITE" id="PS00671">
    <property type="entry name" value="D_2_HYDROXYACID_DH_3"/>
    <property type="match status" value="1"/>
</dbReference>
<dbReference type="GO" id="GO:0016491">
    <property type="term" value="F:oxidoreductase activity"/>
    <property type="evidence" value="ECO:0007669"/>
    <property type="project" value="UniProtKB-KW"/>
</dbReference>
<evidence type="ECO:0000256" key="3">
    <source>
        <dbReference type="RuleBase" id="RU003719"/>
    </source>
</evidence>
<dbReference type="InterPro" id="IPR050223">
    <property type="entry name" value="D-isomer_2-hydroxyacid_DH"/>
</dbReference>
<dbReference type="Gene3D" id="3.40.50.720">
    <property type="entry name" value="NAD(P)-binding Rossmann-like Domain"/>
    <property type="match status" value="2"/>
</dbReference>
<accession>A0ABZ0QSA2</accession>
<dbReference type="InterPro" id="IPR029752">
    <property type="entry name" value="D-isomer_DH_CS1"/>
</dbReference>
<dbReference type="PROSITE" id="PS00670">
    <property type="entry name" value="D_2_HYDROXYACID_DH_2"/>
    <property type="match status" value="1"/>
</dbReference>
<evidence type="ECO:0000313" key="7">
    <source>
        <dbReference type="Proteomes" id="UP001304683"/>
    </source>
</evidence>
<dbReference type="InterPro" id="IPR029753">
    <property type="entry name" value="D-isomer_DH_CS"/>
</dbReference>
<reference evidence="6 7" key="1">
    <citation type="submission" date="2023-08" db="EMBL/GenBank/DDBJ databases">
        <title>Genome sequence of Thermaerobacter compostii strain Ins1, a spore-forming filamentous bacterium isolated from a deep geothermal reservoir.</title>
        <authorList>
            <person name="Bregnard D."/>
            <person name="Gonzalez D."/>
            <person name="Junier P."/>
        </authorList>
    </citation>
    <scope>NUCLEOTIDE SEQUENCE [LARGE SCALE GENOMIC DNA]</scope>
    <source>
        <strain evidence="6 7">Ins1</strain>
    </source>
</reference>
<dbReference type="PANTHER" id="PTHR10996">
    <property type="entry name" value="2-HYDROXYACID DEHYDROGENASE-RELATED"/>
    <property type="match status" value="1"/>
</dbReference>
<dbReference type="PANTHER" id="PTHR10996:SF283">
    <property type="entry name" value="GLYOXYLATE_HYDROXYPYRUVATE REDUCTASE B"/>
    <property type="match status" value="1"/>
</dbReference>
<dbReference type="PROSITE" id="PS00065">
    <property type="entry name" value="D_2_HYDROXYACID_DH_1"/>
    <property type="match status" value="1"/>
</dbReference>
<evidence type="ECO:0000256" key="2">
    <source>
        <dbReference type="ARBA" id="ARBA00023002"/>
    </source>
</evidence>
<dbReference type="Pfam" id="PF00389">
    <property type="entry name" value="2-Hacid_dh"/>
    <property type="match status" value="1"/>
</dbReference>
<evidence type="ECO:0000313" key="6">
    <source>
        <dbReference type="EMBL" id="WPD19278.1"/>
    </source>
</evidence>
<organism evidence="6 7">
    <name type="scientific">Thermaerobacter composti</name>
    <dbReference type="NCBI Taxonomy" id="554949"/>
    <lineage>
        <taxon>Bacteria</taxon>
        <taxon>Bacillati</taxon>
        <taxon>Bacillota</taxon>
        <taxon>Clostridia</taxon>
        <taxon>Eubacteriales</taxon>
        <taxon>Clostridiales Family XVII. Incertae Sedis</taxon>
        <taxon>Thermaerobacter</taxon>
    </lineage>
</organism>
<name>A0ABZ0QSA2_9FIRM</name>
<dbReference type="Proteomes" id="UP001304683">
    <property type="component" value="Chromosome"/>
</dbReference>
<sequence>MPVTGDRPRVFVTRQVPEGALAPLEGWAEVEVWPEFLPPPREELARRLAAVDGVITMVTDRIDDRLLAAAPRLRVVSNCAVGYDNVDVAAARRRGIVVTHTPGVLTAATADLTLALILACARRLTQAEADLRAGRWTTWHPLQWLGLELDGATLGIVGLGRIGRAVARRARAFGMRIVYFSRRRDPAAEAELGAAFRELDQLLAEADVVSLHVPLTAQTRHLLDRQRLARMKRGAILINTARGDVVDEQALVEALHSGHLGAAGLDVYSREPIPPDHPLLQAPNVVALPHIGSATERTRWRMARLAAENCAAVLQGRRPPHPVPEMR</sequence>
<evidence type="ECO:0000256" key="1">
    <source>
        <dbReference type="ARBA" id="ARBA00005854"/>
    </source>
</evidence>
<keyword evidence="2 3" id="KW-0560">Oxidoreductase</keyword>